<accession>E9HKE3</accession>
<dbReference type="Proteomes" id="UP000000305">
    <property type="component" value="Unassembled WGS sequence"/>
</dbReference>
<sequence length="113" mass="11857">MHRPSAPLGQAHPTAGLLPFPNPVETPGMHRPSAPLGQAQPTAGNGAACLVKGKPSTSKGLLPTPLFPIQSRVIRPDGEVRAAKIRTAGGKTNRPISNLHPWKFTETIEVSSS</sequence>
<name>E9HKE3_DAPPU</name>
<evidence type="ECO:0000313" key="3">
    <source>
        <dbReference type="Proteomes" id="UP000000305"/>
    </source>
</evidence>
<gene>
    <name evidence="2" type="ORF">DAPPUDRAFT_115147</name>
</gene>
<dbReference type="InParanoid" id="E9HKE3"/>
<feature type="region of interest" description="Disordered" evidence="1">
    <location>
        <begin position="1"/>
        <end position="57"/>
    </location>
</feature>
<dbReference type="AlphaFoldDB" id="E9HKE3"/>
<dbReference type="HOGENOM" id="CLU_2135961_0_0_1"/>
<dbReference type="KEGG" id="dpx:DAPPUDRAFT_115147"/>
<evidence type="ECO:0000313" key="2">
    <source>
        <dbReference type="EMBL" id="EFX67798.1"/>
    </source>
</evidence>
<keyword evidence="3" id="KW-1185">Reference proteome</keyword>
<reference evidence="2 3" key="1">
    <citation type="journal article" date="2011" name="Science">
        <title>The ecoresponsive genome of Daphnia pulex.</title>
        <authorList>
            <person name="Colbourne J.K."/>
            <person name="Pfrender M.E."/>
            <person name="Gilbert D."/>
            <person name="Thomas W.K."/>
            <person name="Tucker A."/>
            <person name="Oakley T.H."/>
            <person name="Tokishita S."/>
            <person name="Aerts A."/>
            <person name="Arnold G.J."/>
            <person name="Basu M.K."/>
            <person name="Bauer D.J."/>
            <person name="Caceres C.E."/>
            <person name="Carmel L."/>
            <person name="Casola C."/>
            <person name="Choi J.H."/>
            <person name="Detter J.C."/>
            <person name="Dong Q."/>
            <person name="Dusheyko S."/>
            <person name="Eads B.D."/>
            <person name="Frohlich T."/>
            <person name="Geiler-Samerotte K.A."/>
            <person name="Gerlach D."/>
            <person name="Hatcher P."/>
            <person name="Jogdeo S."/>
            <person name="Krijgsveld J."/>
            <person name="Kriventseva E.V."/>
            <person name="Kultz D."/>
            <person name="Laforsch C."/>
            <person name="Lindquist E."/>
            <person name="Lopez J."/>
            <person name="Manak J.R."/>
            <person name="Muller J."/>
            <person name="Pangilinan J."/>
            <person name="Patwardhan R.P."/>
            <person name="Pitluck S."/>
            <person name="Pritham E.J."/>
            <person name="Rechtsteiner A."/>
            <person name="Rho M."/>
            <person name="Rogozin I.B."/>
            <person name="Sakarya O."/>
            <person name="Salamov A."/>
            <person name="Schaack S."/>
            <person name="Shapiro H."/>
            <person name="Shiga Y."/>
            <person name="Skalitzky C."/>
            <person name="Smith Z."/>
            <person name="Souvorov A."/>
            <person name="Sung W."/>
            <person name="Tang Z."/>
            <person name="Tsuchiya D."/>
            <person name="Tu H."/>
            <person name="Vos H."/>
            <person name="Wang M."/>
            <person name="Wolf Y.I."/>
            <person name="Yamagata H."/>
            <person name="Yamada T."/>
            <person name="Ye Y."/>
            <person name="Shaw J.R."/>
            <person name="Andrews J."/>
            <person name="Crease T.J."/>
            <person name="Tang H."/>
            <person name="Lucas S.M."/>
            <person name="Robertson H.M."/>
            <person name="Bork P."/>
            <person name="Koonin E.V."/>
            <person name="Zdobnov E.M."/>
            <person name="Grigoriev I.V."/>
            <person name="Lynch M."/>
            <person name="Boore J.L."/>
        </authorList>
    </citation>
    <scope>NUCLEOTIDE SEQUENCE [LARGE SCALE GENOMIC DNA]</scope>
</reference>
<protein>
    <submittedName>
        <fullName evidence="2">Uncharacterized protein</fullName>
    </submittedName>
</protein>
<proteinExistence type="predicted"/>
<evidence type="ECO:0000256" key="1">
    <source>
        <dbReference type="SAM" id="MobiDB-lite"/>
    </source>
</evidence>
<dbReference type="EMBL" id="GL732668">
    <property type="protein sequence ID" value="EFX67798.1"/>
    <property type="molecule type" value="Genomic_DNA"/>
</dbReference>
<organism evidence="2 3">
    <name type="scientific">Daphnia pulex</name>
    <name type="common">Water flea</name>
    <dbReference type="NCBI Taxonomy" id="6669"/>
    <lineage>
        <taxon>Eukaryota</taxon>
        <taxon>Metazoa</taxon>
        <taxon>Ecdysozoa</taxon>
        <taxon>Arthropoda</taxon>
        <taxon>Crustacea</taxon>
        <taxon>Branchiopoda</taxon>
        <taxon>Diplostraca</taxon>
        <taxon>Cladocera</taxon>
        <taxon>Anomopoda</taxon>
        <taxon>Daphniidae</taxon>
        <taxon>Daphnia</taxon>
    </lineage>
</organism>